<gene>
    <name evidence="2" type="ORF">J2S42_008145</name>
</gene>
<proteinExistence type="predicted"/>
<organism evidence="2 3">
    <name type="scientific">Catenuloplanes indicus</name>
    <dbReference type="NCBI Taxonomy" id="137267"/>
    <lineage>
        <taxon>Bacteria</taxon>
        <taxon>Bacillati</taxon>
        <taxon>Actinomycetota</taxon>
        <taxon>Actinomycetes</taxon>
        <taxon>Micromonosporales</taxon>
        <taxon>Micromonosporaceae</taxon>
        <taxon>Catenuloplanes</taxon>
    </lineage>
</organism>
<dbReference type="InterPro" id="IPR049244">
    <property type="entry name" value="DUF6879"/>
</dbReference>
<evidence type="ECO:0000313" key="3">
    <source>
        <dbReference type="Proteomes" id="UP001240236"/>
    </source>
</evidence>
<dbReference type="Pfam" id="PF21806">
    <property type="entry name" value="DUF6879"/>
    <property type="match status" value="1"/>
</dbReference>
<dbReference type="EMBL" id="JAUSUZ010000001">
    <property type="protein sequence ID" value="MDQ0371476.1"/>
    <property type="molecule type" value="Genomic_DNA"/>
</dbReference>
<protein>
    <recommendedName>
        <fullName evidence="1">DUF6879 domain-containing protein</fullName>
    </recommendedName>
</protein>
<name>A0AAE4B382_9ACTN</name>
<dbReference type="RefSeq" id="WP_307248279.1">
    <property type="nucleotide sequence ID" value="NZ_JAUSUZ010000001.1"/>
</dbReference>
<comment type="caution">
    <text evidence="2">The sequence shown here is derived from an EMBL/GenBank/DDBJ whole genome shotgun (WGS) entry which is preliminary data.</text>
</comment>
<dbReference type="Proteomes" id="UP001240236">
    <property type="component" value="Unassembled WGS sequence"/>
</dbReference>
<evidence type="ECO:0000313" key="2">
    <source>
        <dbReference type="EMBL" id="MDQ0371476.1"/>
    </source>
</evidence>
<evidence type="ECO:0000259" key="1">
    <source>
        <dbReference type="Pfam" id="PF21806"/>
    </source>
</evidence>
<accession>A0AAE4B382</accession>
<reference evidence="2 3" key="1">
    <citation type="submission" date="2023-07" db="EMBL/GenBank/DDBJ databases">
        <title>Sequencing the genomes of 1000 actinobacteria strains.</title>
        <authorList>
            <person name="Klenk H.-P."/>
        </authorList>
    </citation>
    <scope>NUCLEOTIDE SEQUENCE [LARGE SCALE GENOMIC DNA]</scope>
    <source>
        <strain evidence="2 3">DSM 44709</strain>
    </source>
</reference>
<feature type="domain" description="DUF6879" evidence="1">
    <location>
        <begin position="167"/>
        <end position="273"/>
    </location>
</feature>
<dbReference type="AlphaFoldDB" id="A0AAE4B382"/>
<sequence>MADGPVGLLRRSFDERLAAAGVAGSTALGVLLNLVDWAGPGEAIIVALLGSTLTFVVGAGLRAERRAETHDLVGAVPALRPELTRILALTAQISAQYRDRNAREELRRRCRRFVDELDGLSRGQLRTDAWDAGQLVSRTEQCRRRMQAVTNITAVGPGWWTATLGRDYWRANTAAIARGVQITRVFIVADRTEPAFAALLAEQRAAGVRTLVLDHADAPRDLLVNMVIWDDNHAWQAEMNPFGGISGNIFHHDPGTVRRLRDLADACIERAHP</sequence>
<keyword evidence="3" id="KW-1185">Reference proteome</keyword>